<reference evidence="2" key="1">
    <citation type="journal article" date="2020" name="Ecol. Evol.">
        <title>Genome structure and content of the rice root-knot nematode (Meloidogyne graminicola).</title>
        <authorList>
            <person name="Phan N.T."/>
            <person name="Danchin E.G.J."/>
            <person name="Klopp C."/>
            <person name="Perfus-Barbeoch L."/>
            <person name="Kozlowski D.K."/>
            <person name="Koutsovoulos G.D."/>
            <person name="Lopez-Roques C."/>
            <person name="Bouchez O."/>
            <person name="Zahm M."/>
            <person name="Besnard G."/>
            <person name="Bellafiore S."/>
        </authorList>
    </citation>
    <scope>NUCLEOTIDE SEQUENCE</scope>
    <source>
        <strain evidence="2">VN-18</strain>
    </source>
</reference>
<sequence length="184" mass="21709">MPKHGNSFSTFKEVPIIKEKLKINHLNNKIMFSLFSFGLLKSTKFTLNFYLIIAIILLIGNNKNFIYAKEIRTSLFQLNPQTIFNDEFNGIQQFQRTYSNNLEFFKRNNYNNLPSLLTTKYSLPQKRRLVVRVPFASQNPDGSQLSRIYKQLFEPTATRTKKQPWSPPIYQHFVMKTKENGQIY</sequence>
<keyword evidence="1" id="KW-0472">Membrane</keyword>
<comment type="caution">
    <text evidence="2">The sequence shown here is derived from an EMBL/GenBank/DDBJ whole genome shotgun (WGS) entry which is preliminary data.</text>
</comment>
<evidence type="ECO:0000313" key="2">
    <source>
        <dbReference type="EMBL" id="KAF7640317.1"/>
    </source>
</evidence>
<accession>A0A8T0A399</accession>
<keyword evidence="3" id="KW-1185">Reference proteome</keyword>
<dbReference type="AlphaFoldDB" id="A0A8T0A399"/>
<dbReference type="Proteomes" id="UP000605970">
    <property type="component" value="Unassembled WGS sequence"/>
</dbReference>
<evidence type="ECO:0000313" key="3">
    <source>
        <dbReference type="Proteomes" id="UP000605970"/>
    </source>
</evidence>
<protein>
    <submittedName>
        <fullName evidence="2">Uncharacterized protein</fullName>
    </submittedName>
</protein>
<proteinExistence type="predicted"/>
<keyword evidence="1" id="KW-0812">Transmembrane</keyword>
<name>A0A8T0A399_9BILA</name>
<dbReference type="EMBL" id="JABEBT010000001">
    <property type="protein sequence ID" value="KAF7640317.1"/>
    <property type="molecule type" value="Genomic_DNA"/>
</dbReference>
<gene>
    <name evidence="2" type="ORF">Mgra_00000137</name>
</gene>
<dbReference type="OrthoDB" id="5824817at2759"/>
<keyword evidence="1" id="KW-1133">Transmembrane helix</keyword>
<feature type="transmembrane region" description="Helical" evidence="1">
    <location>
        <begin position="45"/>
        <end position="62"/>
    </location>
</feature>
<organism evidence="2 3">
    <name type="scientific">Meloidogyne graminicola</name>
    <dbReference type="NCBI Taxonomy" id="189291"/>
    <lineage>
        <taxon>Eukaryota</taxon>
        <taxon>Metazoa</taxon>
        <taxon>Ecdysozoa</taxon>
        <taxon>Nematoda</taxon>
        <taxon>Chromadorea</taxon>
        <taxon>Rhabditida</taxon>
        <taxon>Tylenchina</taxon>
        <taxon>Tylenchomorpha</taxon>
        <taxon>Tylenchoidea</taxon>
        <taxon>Meloidogynidae</taxon>
        <taxon>Meloidogyninae</taxon>
        <taxon>Meloidogyne</taxon>
    </lineage>
</organism>
<evidence type="ECO:0000256" key="1">
    <source>
        <dbReference type="SAM" id="Phobius"/>
    </source>
</evidence>